<proteinExistence type="predicted"/>
<keyword evidence="2" id="KW-1185">Reference proteome</keyword>
<evidence type="ECO:0000313" key="1">
    <source>
        <dbReference type="EMBL" id="RNA36612.1"/>
    </source>
</evidence>
<protein>
    <submittedName>
        <fullName evidence="1">Uncharacterized protein</fullName>
    </submittedName>
</protein>
<dbReference type="AlphaFoldDB" id="A0A3M7SLK9"/>
<organism evidence="1 2">
    <name type="scientific">Brachionus plicatilis</name>
    <name type="common">Marine rotifer</name>
    <name type="synonym">Brachionus muelleri</name>
    <dbReference type="NCBI Taxonomy" id="10195"/>
    <lineage>
        <taxon>Eukaryota</taxon>
        <taxon>Metazoa</taxon>
        <taxon>Spiralia</taxon>
        <taxon>Gnathifera</taxon>
        <taxon>Rotifera</taxon>
        <taxon>Eurotatoria</taxon>
        <taxon>Monogononta</taxon>
        <taxon>Pseudotrocha</taxon>
        <taxon>Ploima</taxon>
        <taxon>Brachionidae</taxon>
        <taxon>Brachionus</taxon>
    </lineage>
</organism>
<accession>A0A3M7SLK9</accession>
<name>A0A3M7SLK9_BRAPC</name>
<gene>
    <name evidence="1" type="ORF">BpHYR1_045406</name>
</gene>
<comment type="caution">
    <text evidence="1">The sequence shown here is derived from an EMBL/GenBank/DDBJ whole genome shotgun (WGS) entry which is preliminary data.</text>
</comment>
<dbReference type="Proteomes" id="UP000276133">
    <property type="component" value="Unassembled WGS sequence"/>
</dbReference>
<dbReference type="EMBL" id="REGN01001159">
    <property type="protein sequence ID" value="RNA36612.1"/>
    <property type="molecule type" value="Genomic_DNA"/>
</dbReference>
<reference evidence="1 2" key="1">
    <citation type="journal article" date="2018" name="Sci. Rep.">
        <title>Genomic signatures of local adaptation to the degree of environmental predictability in rotifers.</title>
        <authorList>
            <person name="Franch-Gras L."/>
            <person name="Hahn C."/>
            <person name="Garcia-Roger E.M."/>
            <person name="Carmona M.J."/>
            <person name="Serra M."/>
            <person name="Gomez A."/>
        </authorList>
    </citation>
    <scope>NUCLEOTIDE SEQUENCE [LARGE SCALE GENOMIC DNA]</scope>
    <source>
        <strain evidence="1">HYR1</strain>
    </source>
</reference>
<sequence length="112" mass="12385">MQSSEFVQSSVELSGIMLLTLVEQLPNASLLFLSISSINILSCICCSKAFLSTPIKRCLLLNIRACLSFSNRRLRSMAACSFRSIGKSSLYIPMKNSEPLGLVMELKGYQEI</sequence>
<evidence type="ECO:0000313" key="2">
    <source>
        <dbReference type="Proteomes" id="UP000276133"/>
    </source>
</evidence>